<dbReference type="Gene3D" id="1.10.1620.20">
    <property type="entry name" value="ATP synthase, F1 complex, epsilon subunit superfamily, mitochondrial"/>
    <property type="match status" value="1"/>
</dbReference>
<dbReference type="AlphaFoldDB" id="I2GWK8"/>
<dbReference type="GeneID" id="14492706"/>
<dbReference type="InParanoid" id="I2GWK8"/>
<dbReference type="HOGENOM" id="CLU_187039_1_0_1"/>
<dbReference type="STRING" id="1071380.I2GWK8"/>
<dbReference type="SUPFAM" id="SSF48690">
    <property type="entry name" value="Epsilon subunit of mitochondrial F1F0-ATP synthase"/>
    <property type="match status" value="1"/>
</dbReference>
<evidence type="ECO:0000313" key="3">
    <source>
        <dbReference type="Proteomes" id="UP000002866"/>
    </source>
</evidence>
<dbReference type="OrthoDB" id="269124at2759"/>
<dbReference type="GO" id="GO:0042776">
    <property type="term" value="P:proton motive force-driven mitochondrial ATP synthesis"/>
    <property type="evidence" value="ECO:0007669"/>
    <property type="project" value="TreeGrafter"/>
</dbReference>
<evidence type="ECO:0000313" key="2">
    <source>
        <dbReference type="EMBL" id="CCH58510.1"/>
    </source>
</evidence>
<dbReference type="EMBL" id="HE806316">
    <property type="protein sequence ID" value="CCH58510.1"/>
    <property type="molecule type" value="Genomic_DNA"/>
</dbReference>
<reference evidence="2 3" key="1">
    <citation type="journal article" date="2011" name="Proc. Natl. Acad. Sci. U.S.A.">
        <title>Evolutionary erosion of yeast sex chromosomes by mating-type switching accidents.</title>
        <authorList>
            <person name="Gordon J.L."/>
            <person name="Armisen D."/>
            <person name="Proux-Wera E."/>
            <person name="Oheigeartaigh S.S."/>
            <person name="Byrne K.P."/>
            <person name="Wolfe K.H."/>
        </authorList>
    </citation>
    <scope>NUCLEOTIDE SEQUENCE [LARGE SCALE GENOMIC DNA]</scope>
    <source>
        <strain evidence="3">ATCC 34711 / CBS 6284 / DSM 70876 / NBRC 10599 / NRRL Y-10934 / UCD 77-7</strain>
    </source>
</reference>
<evidence type="ECO:0000256" key="1">
    <source>
        <dbReference type="ARBA" id="ARBA00009502"/>
    </source>
</evidence>
<dbReference type="GO" id="GO:0045259">
    <property type="term" value="C:proton-transporting ATP synthase complex"/>
    <property type="evidence" value="ECO:0007669"/>
    <property type="project" value="EnsemblFungi"/>
</dbReference>
<dbReference type="eggNOG" id="KOG3495">
    <property type="taxonomic scope" value="Eukaryota"/>
</dbReference>
<dbReference type="KEGG" id="tbl:TBLA_0A07200"/>
<dbReference type="GO" id="GO:0046933">
    <property type="term" value="F:proton-transporting ATP synthase activity, rotational mechanism"/>
    <property type="evidence" value="ECO:0007669"/>
    <property type="project" value="EnsemblFungi"/>
</dbReference>
<dbReference type="InterPro" id="IPR006721">
    <property type="entry name" value="ATP_synth_F1_esu_mt"/>
</dbReference>
<protein>
    <recommendedName>
        <fullName evidence="4">ATP synthase subunit epsilon, mitochondrial</fullName>
    </recommendedName>
</protein>
<proteinExistence type="inferred from homology"/>
<comment type="similarity">
    <text evidence="1">Belongs to the eukaryotic ATPase epsilon family.</text>
</comment>
<dbReference type="PANTHER" id="PTHR12448:SF0">
    <property type="entry name" value="ATP SYNTHASE SUBUNIT EPSILON, MITOCHONDRIAL"/>
    <property type="match status" value="1"/>
</dbReference>
<organism evidence="2 3">
    <name type="scientific">Henningerozyma blattae (strain ATCC 34711 / CBS 6284 / DSM 70876 / NBRC 10599 / NRRL Y-10934 / UCD 77-7)</name>
    <name type="common">Yeast</name>
    <name type="synonym">Tetrapisispora blattae</name>
    <dbReference type="NCBI Taxonomy" id="1071380"/>
    <lineage>
        <taxon>Eukaryota</taxon>
        <taxon>Fungi</taxon>
        <taxon>Dikarya</taxon>
        <taxon>Ascomycota</taxon>
        <taxon>Saccharomycotina</taxon>
        <taxon>Saccharomycetes</taxon>
        <taxon>Saccharomycetales</taxon>
        <taxon>Saccharomycetaceae</taxon>
        <taxon>Henningerozyma</taxon>
    </lineage>
</organism>
<gene>
    <name evidence="2" type="primary">TBLA0A07200</name>
    <name evidence="2" type="ORF">TBLA_0A07200</name>
</gene>
<sequence>MSAWRKAGITYNAYIAIAAKTVRNALKPELQTAAVIDRSFTEARFTKYTKGSPDADPALLKELPN</sequence>
<evidence type="ECO:0008006" key="4">
    <source>
        <dbReference type="Google" id="ProtNLM"/>
    </source>
</evidence>
<dbReference type="PANTHER" id="PTHR12448">
    <property type="entry name" value="ATP SYNTHASE EPSILON CHAIN, MITOCHONDRIAL"/>
    <property type="match status" value="1"/>
</dbReference>
<keyword evidence="3" id="KW-1185">Reference proteome</keyword>
<dbReference type="OMA" id="YTKYEKG"/>
<dbReference type="GO" id="GO:0005743">
    <property type="term" value="C:mitochondrial inner membrane"/>
    <property type="evidence" value="ECO:0007669"/>
    <property type="project" value="EnsemblFungi"/>
</dbReference>
<dbReference type="Proteomes" id="UP000002866">
    <property type="component" value="Chromosome 1"/>
</dbReference>
<name>I2GWK8_HENB6</name>
<dbReference type="CDD" id="cd12153">
    <property type="entry name" value="F1-ATPase_epsilon"/>
    <property type="match status" value="1"/>
</dbReference>
<dbReference type="Pfam" id="PF04627">
    <property type="entry name" value="ATP-synt_Eps"/>
    <property type="match status" value="1"/>
</dbReference>
<dbReference type="RefSeq" id="XP_004178029.1">
    <property type="nucleotide sequence ID" value="XM_004177981.1"/>
</dbReference>
<dbReference type="GO" id="GO:0016887">
    <property type="term" value="F:ATP hydrolysis activity"/>
    <property type="evidence" value="ECO:0007669"/>
    <property type="project" value="EnsemblFungi"/>
</dbReference>
<dbReference type="FunCoup" id="I2GWK8">
    <property type="interactions" value="142"/>
</dbReference>
<dbReference type="InterPro" id="IPR036742">
    <property type="entry name" value="ATP_synth_F1_esu_sf_mt"/>
</dbReference>
<accession>I2GWK8</accession>